<dbReference type="EMBL" id="CP058649">
    <property type="protein sequence ID" value="QUI24262.1"/>
    <property type="molecule type" value="Genomic_DNA"/>
</dbReference>
<feature type="domain" description="HTH tetR-type" evidence="3">
    <location>
        <begin position="5"/>
        <end position="65"/>
    </location>
</feature>
<reference evidence="4" key="1">
    <citation type="submission" date="2020-07" db="EMBL/GenBank/DDBJ databases">
        <title>Vallitalea pronyensis genome.</title>
        <authorList>
            <person name="Postec A."/>
        </authorList>
    </citation>
    <scope>NUCLEOTIDE SEQUENCE</scope>
    <source>
        <strain evidence="4">FatNI3</strain>
    </source>
</reference>
<dbReference type="InterPro" id="IPR039532">
    <property type="entry name" value="TetR_C_Firmicutes"/>
</dbReference>
<dbReference type="PROSITE" id="PS50977">
    <property type="entry name" value="HTH_TETR_2"/>
    <property type="match status" value="1"/>
</dbReference>
<dbReference type="RefSeq" id="WP_212694956.1">
    <property type="nucleotide sequence ID" value="NZ_CP058649.1"/>
</dbReference>
<accession>A0A8J8MMN9</accession>
<evidence type="ECO:0000259" key="3">
    <source>
        <dbReference type="PROSITE" id="PS50977"/>
    </source>
</evidence>
<evidence type="ECO:0000313" key="4">
    <source>
        <dbReference type="EMBL" id="QUI24262.1"/>
    </source>
</evidence>
<organism evidence="4 5">
    <name type="scientific">Vallitalea pronyensis</name>
    <dbReference type="NCBI Taxonomy" id="1348613"/>
    <lineage>
        <taxon>Bacteria</taxon>
        <taxon>Bacillati</taxon>
        <taxon>Bacillota</taxon>
        <taxon>Clostridia</taxon>
        <taxon>Lachnospirales</taxon>
        <taxon>Vallitaleaceae</taxon>
        <taxon>Vallitalea</taxon>
    </lineage>
</organism>
<dbReference type="GO" id="GO:0003677">
    <property type="term" value="F:DNA binding"/>
    <property type="evidence" value="ECO:0007669"/>
    <property type="project" value="UniProtKB-UniRule"/>
</dbReference>
<dbReference type="Pfam" id="PF14278">
    <property type="entry name" value="TetR_C_8"/>
    <property type="match status" value="1"/>
</dbReference>
<dbReference type="PANTHER" id="PTHR43479">
    <property type="entry name" value="ACREF/ENVCD OPERON REPRESSOR-RELATED"/>
    <property type="match status" value="1"/>
</dbReference>
<name>A0A8J8MMN9_9FIRM</name>
<evidence type="ECO:0000256" key="2">
    <source>
        <dbReference type="PROSITE-ProRule" id="PRU00335"/>
    </source>
</evidence>
<dbReference type="InterPro" id="IPR001647">
    <property type="entry name" value="HTH_TetR"/>
</dbReference>
<dbReference type="PANTHER" id="PTHR43479:SF7">
    <property type="entry name" value="TETR-FAMILY TRANSCRIPTIONAL REGULATOR"/>
    <property type="match status" value="1"/>
</dbReference>
<dbReference type="Pfam" id="PF00440">
    <property type="entry name" value="TetR_N"/>
    <property type="match status" value="1"/>
</dbReference>
<protein>
    <submittedName>
        <fullName evidence="4">TetR/AcrR family transcriptional regulator C-terminal domain-containing protein</fullName>
    </submittedName>
</protein>
<dbReference type="KEGG" id="vpy:HZI73_19050"/>
<proteinExistence type="predicted"/>
<gene>
    <name evidence="4" type="ORF">HZI73_19050</name>
</gene>
<dbReference type="SUPFAM" id="SSF46689">
    <property type="entry name" value="Homeodomain-like"/>
    <property type="match status" value="1"/>
</dbReference>
<dbReference type="InterPro" id="IPR050624">
    <property type="entry name" value="HTH-type_Tx_Regulator"/>
</dbReference>
<dbReference type="Gene3D" id="1.10.357.10">
    <property type="entry name" value="Tetracycline Repressor, domain 2"/>
    <property type="match status" value="1"/>
</dbReference>
<dbReference type="InterPro" id="IPR009057">
    <property type="entry name" value="Homeodomain-like_sf"/>
</dbReference>
<dbReference type="AlphaFoldDB" id="A0A8J8MMN9"/>
<evidence type="ECO:0000256" key="1">
    <source>
        <dbReference type="ARBA" id="ARBA00023125"/>
    </source>
</evidence>
<sequence length="199" mass="23224">MIHSHMTKHAMAVALKKEMEKKSFHKISIKNITKSCGLTRQAFYYHFQDIYELLGWIYSHEVVETMHTYQSHENWKDVYLNVFKYIEENKLFCMNTLHSIGRDHLEKFLFVNTAAYLSHIVDDISEGTQVDPSKKELIVDFYTPAFIALVAKWMESGMKEKPEEIVENLAVLVEGTIEKALRQYEANEKGLFHPNNFAG</sequence>
<dbReference type="Proteomes" id="UP000683246">
    <property type="component" value="Chromosome"/>
</dbReference>
<keyword evidence="5" id="KW-1185">Reference proteome</keyword>
<feature type="DNA-binding region" description="H-T-H motif" evidence="2">
    <location>
        <begin position="28"/>
        <end position="47"/>
    </location>
</feature>
<evidence type="ECO:0000313" key="5">
    <source>
        <dbReference type="Proteomes" id="UP000683246"/>
    </source>
</evidence>
<keyword evidence="1 2" id="KW-0238">DNA-binding</keyword>